<feature type="compositionally biased region" description="Low complexity" evidence="1">
    <location>
        <begin position="91"/>
        <end position="103"/>
    </location>
</feature>
<dbReference type="GeneID" id="19459373"/>
<evidence type="ECO:0000256" key="1">
    <source>
        <dbReference type="SAM" id="MobiDB-lite"/>
    </source>
</evidence>
<dbReference type="AlphaFoldDB" id="S3CU11"/>
<dbReference type="OMA" id="RGHEANP"/>
<dbReference type="STRING" id="1116229.S3CU11"/>
<feature type="region of interest" description="Disordered" evidence="1">
    <location>
        <begin position="1"/>
        <end position="103"/>
    </location>
</feature>
<dbReference type="KEGG" id="glz:GLAREA_00315"/>
<dbReference type="HOGENOM" id="CLU_933980_0_0_1"/>
<protein>
    <submittedName>
        <fullName evidence="2">Uncharacterized protein</fullName>
    </submittedName>
</protein>
<evidence type="ECO:0000313" key="2">
    <source>
        <dbReference type="EMBL" id="EPE29155.1"/>
    </source>
</evidence>
<name>S3CU11_GLAL2</name>
<dbReference type="EMBL" id="KE145367">
    <property type="protein sequence ID" value="EPE29155.1"/>
    <property type="molecule type" value="Genomic_DNA"/>
</dbReference>
<reference evidence="2 3" key="1">
    <citation type="journal article" date="2013" name="BMC Genomics">
        <title>Genomics-driven discovery of the pneumocandin biosynthetic gene cluster in the fungus Glarea lozoyensis.</title>
        <authorList>
            <person name="Chen L."/>
            <person name="Yue Q."/>
            <person name="Zhang X."/>
            <person name="Xiang M."/>
            <person name="Wang C."/>
            <person name="Li S."/>
            <person name="Che Y."/>
            <person name="Ortiz-Lopez F.J."/>
            <person name="Bills G.F."/>
            <person name="Liu X."/>
            <person name="An Z."/>
        </authorList>
    </citation>
    <scope>NUCLEOTIDE SEQUENCE [LARGE SCALE GENOMIC DNA]</scope>
    <source>
        <strain evidence="3">ATCC 20868 / MF5171</strain>
    </source>
</reference>
<accession>S3CU11</accession>
<feature type="compositionally biased region" description="Polar residues" evidence="1">
    <location>
        <begin position="136"/>
        <end position="153"/>
    </location>
</feature>
<dbReference type="Proteomes" id="UP000016922">
    <property type="component" value="Unassembled WGS sequence"/>
</dbReference>
<keyword evidence="3" id="KW-1185">Reference proteome</keyword>
<organism evidence="2 3">
    <name type="scientific">Glarea lozoyensis (strain ATCC 20868 / MF5171)</name>
    <dbReference type="NCBI Taxonomy" id="1116229"/>
    <lineage>
        <taxon>Eukaryota</taxon>
        <taxon>Fungi</taxon>
        <taxon>Dikarya</taxon>
        <taxon>Ascomycota</taxon>
        <taxon>Pezizomycotina</taxon>
        <taxon>Leotiomycetes</taxon>
        <taxon>Helotiales</taxon>
        <taxon>Helotiaceae</taxon>
        <taxon>Glarea</taxon>
    </lineage>
</organism>
<feature type="compositionally biased region" description="Polar residues" evidence="1">
    <location>
        <begin position="46"/>
        <end position="64"/>
    </location>
</feature>
<feature type="region of interest" description="Disordered" evidence="1">
    <location>
        <begin position="129"/>
        <end position="153"/>
    </location>
</feature>
<sequence length="298" mass="32805">MDFMDRGLPRMSSTRQVRGHEANPSAGSFSSVAILMGRSGNRRGSKTGSVASDSSDQFNKNYNSAAMPPVKEAPREEALNDPSRPPLSKARGMPSRVRGSMRRSSGWNRYWSGGSSMNILGFSGSRRTTMDENAQRDSSVSAYSEPRASQITQQSAMPVPLKVPVPGQPELNRVMSGSPTLAVHSTPYPLTREMSGTIERQSGSSFSSYTDDRLDAFSSGIPASVHEQNTWTPVDGNNTWGNHPPSQAYTESVYARDTQQYQTETRYPIPSEPQRQLPPHASDMSWLNLGNDRTHDRM</sequence>
<dbReference type="OrthoDB" id="5352000at2759"/>
<feature type="region of interest" description="Disordered" evidence="1">
    <location>
        <begin position="258"/>
        <end position="298"/>
    </location>
</feature>
<evidence type="ECO:0000313" key="3">
    <source>
        <dbReference type="Proteomes" id="UP000016922"/>
    </source>
</evidence>
<gene>
    <name evidence="2" type="ORF">GLAREA_00315</name>
</gene>
<dbReference type="RefSeq" id="XP_008083264.1">
    <property type="nucleotide sequence ID" value="XM_008085073.1"/>
</dbReference>
<dbReference type="eggNOG" id="ENOG502RYQG">
    <property type="taxonomic scope" value="Eukaryota"/>
</dbReference>
<proteinExistence type="predicted"/>